<dbReference type="EMBL" id="QAOQ01000001">
    <property type="protein sequence ID" value="PTR01308.1"/>
    <property type="molecule type" value="Genomic_DNA"/>
</dbReference>
<proteinExistence type="predicted"/>
<comment type="caution">
    <text evidence="2">The sequence shown here is derived from an EMBL/GenBank/DDBJ whole genome shotgun (WGS) entry which is preliminary data.</text>
</comment>
<name>A0A2T5JFV8_9SPHI</name>
<keyword evidence="3" id="KW-1185">Reference proteome</keyword>
<gene>
    <name evidence="2" type="ORF">C8P68_101542</name>
</gene>
<evidence type="ECO:0000313" key="3">
    <source>
        <dbReference type="Proteomes" id="UP000244168"/>
    </source>
</evidence>
<organism evidence="2 3">
    <name type="scientific">Mucilaginibacter yixingensis</name>
    <dbReference type="NCBI Taxonomy" id="1295612"/>
    <lineage>
        <taxon>Bacteria</taxon>
        <taxon>Pseudomonadati</taxon>
        <taxon>Bacteroidota</taxon>
        <taxon>Sphingobacteriia</taxon>
        <taxon>Sphingobacteriales</taxon>
        <taxon>Sphingobacteriaceae</taxon>
        <taxon>Mucilaginibacter</taxon>
    </lineage>
</organism>
<dbReference type="AlphaFoldDB" id="A0A2T5JFV8"/>
<evidence type="ECO:0000256" key="1">
    <source>
        <dbReference type="SAM" id="SignalP"/>
    </source>
</evidence>
<feature type="chain" id="PRO_5015623740" evidence="1">
    <location>
        <begin position="21"/>
        <end position="152"/>
    </location>
</feature>
<keyword evidence="1" id="KW-0732">Signal</keyword>
<reference evidence="2 3" key="1">
    <citation type="submission" date="2018-04" db="EMBL/GenBank/DDBJ databases">
        <title>Genomic Encyclopedia of Archaeal and Bacterial Type Strains, Phase II (KMG-II): from individual species to whole genera.</title>
        <authorList>
            <person name="Goeker M."/>
        </authorList>
    </citation>
    <scope>NUCLEOTIDE SEQUENCE [LARGE SCALE GENOMIC DNA]</scope>
    <source>
        <strain evidence="2 3">DSM 26809</strain>
    </source>
</reference>
<protein>
    <submittedName>
        <fullName evidence="2">Uncharacterized protein</fullName>
    </submittedName>
</protein>
<dbReference type="Proteomes" id="UP000244168">
    <property type="component" value="Unassembled WGS sequence"/>
</dbReference>
<sequence>MKKVFLLCFLAMFVTKLSFAQTNYTYFNSGPNYWINLSDFYSCSNTADELLVEDVFFAEDVDYHYRIEGQNYDEPTDPSVYISEVDLSISASSDTSSLTFHQDTVSYPGTRIADLAMDVYSFNPDNWDHITVTWTMHFSDATFNERKFVFNR</sequence>
<accession>A0A2T5JFV8</accession>
<dbReference type="RefSeq" id="WP_107826709.1">
    <property type="nucleotide sequence ID" value="NZ_CP160205.1"/>
</dbReference>
<evidence type="ECO:0000313" key="2">
    <source>
        <dbReference type="EMBL" id="PTR01308.1"/>
    </source>
</evidence>
<feature type="signal peptide" evidence="1">
    <location>
        <begin position="1"/>
        <end position="20"/>
    </location>
</feature>